<sequence>MTPDASTCIAAGHLLVSNKVHPQPQVPGSSIAASQIGFVSSSSAMHVYARGGRRLGGTPCAVVQRRAPAPPTFFFRGKTQPHRRPRTRDRLQGSVQVPQV</sequence>
<evidence type="ECO:0000256" key="1">
    <source>
        <dbReference type="SAM" id="MobiDB-lite"/>
    </source>
</evidence>
<dbReference type="AlphaFoldDB" id="A0A7S4G545"/>
<reference evidence="2" key="1">
    <citation type="submission" date="2021-01" db="EMBL/GenBank/DDBJ databases">
        <authorList>
            <person name="Corre E."/>
            <person name="Pelletier E."/>
            <person name="Niang G."/>
            <person name="Scheremetjew M."/>
            <person name="Finn R."/>
            <person name="Kale V."/>
            <person name="Holt S."/>
            <person name="Cochrane G."/>
            <person name="Meng A."/>
            <person name="Brown T."/>
            <person name="Cohen L."/>
        </authorList>
    </citation>
    <scope>NUCLEOTIDE SEQUENCE</scope>
    <source>
        <strain evidence="2">CCMP1594</strain>
    </source>
</reference>
<proteinExistence type="predicted"/>
<accession>A0A7S4G545</accession>
<evidence type="ECO:0000313" key="2">
    <source>
        <dbReference type="EMBL" id="CAE0825498.1"/>
    </source>
</evidence>
<name>A0A7S4G545_9EUGL</name>
<organism evidence="2">
    <name type="scientific">Eutreptiella gymnastica</name>
    <dbReference type="NCBI Taxonomy" id="73025"/>
    <lineage>
        <taxon>Eukaryota</taxon>
        <taxon>Discoba</taxon>
        <taxon>Euglenozoa</taxon>
        <taxon>Euglenida</taxon>
        <taxon>Spirocuta</taxon>
        <taxon>Euglenophyceae</taxon>
        <taxon>Eutreptiales</taxon>
        <taxon>Eutreptiaceae</taxon>
        <taxon>Eutreptiella</taxon>
    </lineage>
</organism>
<gene>
    <name evidence="2" type="ORF">EGYM00163_LOCUS36747</name>
</gene>
<feature type="region of interest" description="Disordered" evidence="1">
    <location>
        <begin position="71"/>
        <end position="100"/>
    </location>
</feature>
<protein>
    <submittedName>
        <fullName evidence="2">Uncharacterized protein</fullName>
    </submittedName>
</protein>
<dbReference type="EMBL" id="HBJA01106399">
    <property type="protein sequence ID" value="CAE0825498.1"/>
    <property type="molecule type" value="Transcribed_RNA"/>
</dbReference>